<dbReference type="AlphaFoldDB" id="A0A5Q2V8B2"/>
<gene>
    <name evidence="1" type="ORF">GHV41_01065</name>
</gene>
<proteinExistence type="predicted"/>
<evidence type="ECO:0008006" key="3">
    <source>
        <dbReference type="Google" id="ProtNLM"/>
    </source>
</evidence>
<organism evidence="1 2">
    <name type="scientific">Serratia proteamaculans</name>
    <dbReference type="NCBI Taxonomy" id="28151"/>
    <lineage>
        <taxon>Bacteria</taxon>
        <taxon>Pseudomonadati</taxon>
        <taxon>Pseudomonadota</taxon>
        <taxon>Gammaproteobacteria</taxon>
        <taxon>Enterobacterales</taxon>
        <taxon>Yersiniaceae</taxon>
        <taxon>Serratia</taxon>
    </lineage>
</organism>
<sequence length="67" mass="7406">MLKEEAIKFFGSKTKLAKAAGVSQASVSRWRKIIPERRAARLAEITEGALKYDLALYGAEKHSRDAA</sequence>
<dbReference type="InterPro" id="IPR010982">
    <property type="entry name" value="Lambda_DNA-bd_dom_sf"/>
</dbReference>
<name>A0A5Q2V8B2_SERPR</name>
<protein>
    <recommendedName>
        <fullName evidence="3">Transcriptional regulator</fullName>
    </recommendedName>
</protein>
<dbReference type="Pfam" id="PF14549">
    <property type="entry name" value="P22_Cro"/>
    <property type="match status" value="1"/>
</dbReference>
<dbReference type="EMBL" id="CP045913">
    <property type="protein sequence ID" value="QGH59513.1"/>
    <property type="molecule type" value="Genomic_DNA"/>
</dbReference>
<dbReference type="SUPFAM" id="SSF47413">
    <property type="entry name" value="lambda repressor-like DNA-binding domains"/>
    <property type="match status" value="1"/>
</dbReference>
<dbReference type="Gene3D" id="1.10.260.40">
    <property type="entry name" value="lambda repressor-like DNA-binding domains"/>
    <property type="match status" value="1"/>
</dbReference>
<dbReference type="Proteomes" id="UP000381260">
    <property type="component" value="Chromosome"/>
</dbReference>
<reference evidence="1 2" key="1">
    <citation type="submission" date="2019-11" db="EMBL/GenBank/DDBJ databases">
        <title>The Phosphoenolpyruvate Phosphotransferase System Regulates Serratia proteamaculans 336X Biofilm Formation and Wheat Roots colonization.</title>
        <authorList>
            <person name="Liu F."/>
        </authorList>
    </citation>
    <scope>NUCLEOTIDE SEQUENCE [LARGE SCALE GENOMIC DNA]</scope>
    <source>
        <strain evidence="1 2">336X</strain>
    </source>
</reference>
<evidence type="ECO:0000313" key="2">
    <source>
        <dbReference type="Proteomes" id="UP000381260"/>
    </source>
</evidence>
<dbReference type="GO" id="GO:0003677">
    <property type="term" value="F:DNA binding"/>
    <property type="evidence" value="ECO:0007669"/>
    <property type="project" value="InterPro"/>
</dbReference>
<accession>A0A5Q2V8B2</accession>
<evidence type="ECO:0000313" key="1">
    <source>
        <dbReference type="EMBL" id="QGH59513.1"/>
    </source>
</evidence>
<dbReference type="RefSeq" id="WP_153857230.1">
    <property type="nucleotide sequence ID" value="NZ_CP045913.1"/>
</dbReference>